<keyword evidence="2" id="KW-1185">Reference proteome</keyword>
<dbReference type="Pfam" id="PF06356">
    <property type="entry name" value="DUF1064"/>
    <property type="match status" value="1"/>
</dbReference>
<dbReference type="AlphaFoldDB" id="A0A2V2NB24"/>
<sequence>MRFSKNHRAKTTTVDGIKFASLGEARRYQELKLLKQAHVIKDFKMQPEFELIPAYKDEYGKTVRKSKYVGDFLVYYPDGRIICEDVKGDILTPEFKQKWKQFGLNLIEGKYSEQYPNLLREIVKMTGKRAKC</sequence>
<dbReference type="Proteomes" id="UP000245934">
    <property type="component" value="Unassembled WGS sequence"/>
</dbReference>
<evidence type="ECO:0008006" key="3">
    <source>
        <dbReference type="Google" id="ProtNLM"/>
    </source>
</evidence>
<evidence type="ECO:0000313" key="2">
    <source>
        <dbReference type="Proteomes" id="UP000245934"/>
    </source>
</evidence>
<dbReference type="EMBL" id="QGMZ01000015">
    <property type="protein sequence ID" value="PWR74826.1"/>
    <property type="molecule type" value="Genomic_DNA"/>
</dbReference>
<dbReference type="InterPro" id="IPR009414">
    <property type="entry name" value="DUF1064"/>
</dbReference>
<comment type="caution">
    <text evidence="1">The sequence shown here is derived from an EMBL/GenBank/DDBJ whole genome shotgun (WGS) entry which is preliminary data.</text>
</comment>
<evidence type="ECO:0000313" key="1">
    <source>
        <dbReference type="EMBL" id="PWR74826.1"/>
    </source>
</evidence>
<accession>A0A2V2NB24</accession>
<organism evidence="1 2">
    <name type="scientific">Methanospirillum stamsii</name>
    <dbReference type="NCBI Taxonomy" id="1277351"/>
    <lineage>
        <taxon>Archaea</taxon>
        <taxon>Methanobacteriati</taxon>
        <taxon>Methanobacteriota</taxon>
        <taxon>Stenosarchaea group</taxon>
        <taxon>Methanomicrobia</taxon>
        <taxon>Methanomicrobiales</taxon>
        <taxon>Methanospirillaceae</taxon>
        <taxon>Methanospirillum</taxon>
    </lineage>
</organism>
<reference evidence="1 2" key="1">
    <citation type="submission" date="2018-05" db="EMBL/GenBank/DDBJ databases">
        <title>Draft genome of Methanospirillum stamsii Pt1.</title>
        <authorList>
            <person name="Dueholm M.S."/>
            <person name="Nielsen P.H."/>
            <person name="Bakmann L.F."/>
            <person name="Otzen D.E."/>
        </authorList>
    </citation>
    <scope>NUCLEOTIDE SEQUENCE [LARGE SCALE GENOMIC DNA]</scope>
    <source>
        <strain evidence="1 2">Pt1</strain>
    </source>
</reference>
<proteinExistence type="predicted"/>
<protein>
    <recommendedName>
        <fullName evidence="3">DUF1064 domain-containing protein</fullName>
    </recommendedName>
</protein>
<name>A0A2V2NB24_9EURY</name>
<dbReference type="GeneID" id="97610562"/>
<gene>
    <name evidence="1" type="ORF">DLD82_07980</name>
</gene>
<dbReference type="RefSeq" id="WP_109940589.1">
    <property type="nucleotide sequence ID" value="NZ_CP176366.1"/>
</dbReference>